<gene>
    <name evidence="2" type="ORF">C0V70_04625</name>
</gene>
<feature type="compositionally biased region" description="Basic and acidic residues" evidence="1">
    <location>
        <begin position="1"/>
        <end position="11"/>
    </location>
</feature>
<evidence type="ECO:0000256" key="1">
    <source>
        <dbReference type="SAM" id="MobiDB-lite"/>
    </source>
</evidence>
<proteinExistence type="predicted"/>
<accession>A0A2K9NPF8</accession>
<evidence type="ECO:0000313" key="3">
    <source>
        <dbReference type="Proteomes" id="UP000235584"/>
    </source>
</evidence>
<dbReference type="AlphaFoldDB" id="A0A2K9NPF8"/>
<dbReference type="EMBL" id="CP025704">
    <property type="protein sequence ID" value="AUN97406.1"/>
    <property type="molecule type" value="Genomic_DNA"/>
</dbReference>
<keyword evidence="3" id="KW-1185">Reference proteome</keyword>
<protein>
    <submittedName>
        <fullName evidence="2">Uncharacterized protein</fullName>
    </submittedName>
</protein>
<dbReference type="Proteomes" id="UP000235584">
    <property type="component" value="Chromosome"/>
</dbReference>
<sequence>MNKAADKKQRQDEEEDHPDISHIPNDQPIPSRNPEKNSPEIPVDEPDIPGPKNVPMKEPNRKSRIRVLNIQ</sequence>
<evidence type="ECO:0000313" key="2">
    <source>
        <dbReference type="EMBL" id="AUN97406.1"/>
    </source>
</evidence>
<dbReference type="RefSeq" id="WP_102242701.1">
    <property type="nucleotide sequence ID" value="NZ_CP025704.1"/>
</dbReference>
<name>A0A2K9NPF8_BACTC</name>
<feature type="region of interest" description="Disordered" evidence="1">
    <location>
        <begin position="1"/>
        <end position="71"/>
    </location>
</feature>
<reference evidence="2 3" key="1">
    <citation type="submission" date="2018-01" db="EMBL/GenBank/DDBJ databases">
        <title>Complete genome sequence of Bacteriovorax stolpii DSM12778.</title>
        <authorList>
            <person name="Tang B."/>
            <person name="Chang J."/>
        </authorList>
    </citation>
    <scope>NUCLEOTIDE SEQUENCE [LARGE SCALE GENOMIC DNA]</scope>
    <source>
        <strain evidence="2 3">DSM 12778</strain>
    </source>
</reference>
<dbReference type="KEGG" id="bsto:C0V70_04625"/>
<organism evidence="2 3">
    <name type="scientific">Bacteriovorax stolpii</name>
    <name type="common">Bdellovibrio stolpii</name>
    <dbReference type="NCBI Taxonomy" id="960"/>
    <lineage>
        <taxon>Bacteria</taxon>
        <taxon>Pseudomonadati</taxon>
        <taxon>Bdellovibrionota</taxon>
        <taxon>Bacteriovoracia</taxon>
        <taxon>Bacteriovoracales</taxon>
        <taxon>Bacteriovoracaceae</taxon>
        <taxon>Bacteriovorax</taxon>
    </lineage>
</organism>